<evidence type="ECO:0000313" key="2">
    <source>
        <dbReference type="EMBL" id="GFY51548.1"/>
    </source>
</evidence>
<name>A0A8X6XD38_9ARAC</name>
<reference evidence="2" key="1">
    <citation type="submission" date="2020-08" db="EMBL/GenBank/DDBJ databases">
        <title>Multicomponent nature underlies the extraordinary mechanical properties of spider dragline silk.</title>
        <authorList>
            <person name="Kono N."/>
            <person name="Nakamura H."/>
            <person name="Mori M."/>
            <person name="Yoshida Y."/>
            <person name="Ohtoshi R."/>
            <person name="Malay A.D."/>
            <person name="Moran D.A.P."/>
            <person name="Tomita M."/>
            <person name="Numata K."/>
            <person name="Arakawa K."/>
        </authorList>
    </citation>
    <scope>NUCLEOTIDE SEQUENCE</scope>
</reference>
<dbReference type="EMBL" id="BMAV01008179">
    <property type="protein sequence ID" value="GFY51548.1"/>
    <property type="molecule type" value="Genomic_DNA"/>
</dbReference>
<feature type="region of interest" description="Disordered" evidence="1">
    <location>
        <begin position="24"/>
        <end position="53"/>
    </location>
</feature>
<sequence>MLFLPNPLPKEVTYAMHSLLKVEVNGHSKASPGKSRSKRSPGSSGRKKENNDEIAQALNDLEIGVRKNQILLN</sequence>
<dbReference type="AlphaFoldDB" id="A0A8X6XD38"/>
<organism evidence="2 3">
    <name type="scientific">Trichonephila inaurata madagascariensis</name>
    <dbReference type="NCBI Taxonomy" id="2747483"/>
    <lineage>
        <taxon>Eukaryota</taxon>
        <taxon>Metazoa</taxon>
        <taxon>Ecdysozoa</taxon>
        <taxon>Arthropoda</taxon>
        <taxon>Chelicerata</taxon>
        <taxon>Arachnida</taxon>
        <taxon>Araneae</taxon>
        <taxon>Araneomorphae</taxon>
        <taxon>Entelegynae</taxon>
        <taxon>Araneoidea</taxon>
        <taxon>Nephilidae</taxon>
        <taxon>Trichonephila</taxon>
        <taxon>Trichonephila inaurata</taxon>
    </lineage>
</organism>
<evidence type="ECO:0000256" key="1">
    <source>
        <dbReference type="SAM" id="MobiDB-lite"/>
    </source>
</evidence>
<proteinExistence type="predicted"/>
<keyword evidence="3" id="KW-1185">Reference proteome</keyword>
<accession>A0A8X6XD38</accession>
<gene>
    <name evidence="2" type="ORF">TNIN_472151</name>
</gene>
<protein>
    <submittedName>
        <fullName evidence="2">Uncharacterized protein</fullName>
    </submittedName>
</protein>
<evidence type="ECO:0000313" key="3">
    <source>
        <dbReference type="Proteomes" id="UP000886998"/>
    </source>
</evidence>
<feature type="compositionally biased region" description="Low complexity" evidence="1">
    <location>
        <begin position="28"/>
        <end position="44"/>
    </location>
</feature>
<dbReference type="Proteomes" id="UP000886998">
    <property type="component" value="Unassembled WGS sequence"/>
</dbReference>
<comment type="caution">
    <text evidence="2">The sequence shown here is derived from an EMBL/GenBank/DDBJ whole genome shotgun (WGS) entry which is preliminary data.</text>
</comment>